<sequence>MNIVATIKVCQDEDGNYFVMSEIPLSDQLLYSVVTEHGDNLADAIEEAFPSKDPTLH</sequence>
<name>A0A7D2HGY4_9CAUD</name>
<dbReference type="Proteomes" id="UP000509570">
    <property type="component" value="Segment"/>
</dbReference>
<dbReference type="EMBL" id="MN937349">
    <property type="protein sequence ID" value="QIQ60816.1"/>
    <property type="molecule type" value="Genomic_DNA"/>
</dbReference>
<keyword evidence="2" id="KW-1185">Reference proteome</keyword>
<evidence type="ECO:0000313" key="1">
    <source>
        <dbReference type="EMBL" id="QIQ60816.1"/>
    </source>
</evidence>
<dbReference type="RefSeq" id="YP_010677281.1">
    <property type="nucleotide sequence ID" value="NC_071019.1"/>
</dbReference>
<dbReference type="GeneID" id="77953655"/>
<evidence type="ECO:0000313" key="2">
    <source>
        <dbReference type="Proteomes" id="UP000509570"/>
    </source>
</evidence>
<organism evidence="1 2">
    <name type="scientific">Stenotrophomonas phage vB_SmaS_BUCT548</name>
    <dbReference type="NCBI Taxonomy" id="2712941"/>
    <lineage>
        <taxon>Viruses</taxon>
        <taxon>Duplodnaviria</taxon>
        <taxon>Heunggongvirae</taxon>
        <taxon>Uroviricota</taxon>
        <taxon>Caudoviricetes</taxon>
        <taxon>Beaumontvirinae</taxon>
        <taxon>Bixiavirus</taxon>
        <taxon>Bixiavirus BUCT548</taxon>
    </lineage>
</organism>
<dbReference type="KEGG" id="vg:77953655"/>
<accession>A0A7D2HGY4</accession>
<reference evidence="1 2" key="1">
    <citation type="submission" date="2020-01" db="EMBL/GenBank/DDBJ databases">
        <authorList>
            <person name="Zhang W."/>
            <person name="Zhang R."/>
            <person name="Hu Y."/>
            <person name="Liu Y."/>
            <person name="Lin W."/>
            <person name="Wang L."/>
            <person name="Li J."/>
            <person name="An X."/>
            <person name="Song L."/>
            <person name="Fan H."/>
            <person name="Shi T."/>
            <person name="Liu H."/>
            <person name="Tong Y."/>
        </authorList>
    </citation>
    <scope>NUCLEOTIDE SEQUENCE [LARGE SCALE GENOMIC DNA]</scope>
</reference>
<proteinExistence type="predicted"/>
<protein>
    <submittedName>
        <fullName evidence="1">Uncharacterized protein</fullName>
    </submittedName>
</protein>